<proteinExistence type="predicted"/>
<accession>A0A1Q9GV34</accession>
<reference evidence="2 4" key="3">
    <citation type="submission" date="2020-09" db="EMBL/GenBank/DDBJ databases">
        <title>Complete, closed and curated genome sequences of Photobacterium damselae subsp. piscicida isolates from Australia indicate localised evolution and additional plasmid-borne pathogenicity mechanisms.</title>
        <authorList>
            <person name="Baseggio L."/>
            <person name="Silayeva O."/>
            <person name="Buller N."/>
            <person name="Landos M."/>
            <person name="Engelstaedter J."/>
            <person name="Barnes A.C."/>
        </authorList>
    </citation>
    <scope>NUCLEOTIDE SEQUENCE [LARGE SCALE GENOMIC DNA]</scope>
    <source>
        <strain evidence="2 4">AS-16-0540-1</strain>
    </source>
</reference>
<name>A0A1Q9GV34_PHODP</name>
<dbReference type="PROSITE" id="PS51257">
    <property type="entry name" value="PROKAR_LIPOPROTEIN"/>
    <property type="match status" value="1"/>
</dbReference>
<evidence type="ECO:0000313" key="4">
    <source>
        <dbReference type="Proteomes" id="UP000516656"/>
    </source>
</evidence>
<gene>
    <name evidence="2" type="ORF">IC627_17340</name>
    <name evidence="1" type="ORF">PDPUS_2_00313</name>
</gene>
<dbReference type="EMBL" id="AP018046">
    <property type="protein sequence ID" value="BAX54899.1"/>
    <property type="molecule type" value="Genomic_DNA"/>
</dbReference>
<evidence type="ECO:0008006" key="5">
    <source>
        <dbReference type="Google" id="ProtNLM"/>
    </source>
</evidence>
<evidence type="ECO:0000313" key="2">
    <source>
        <dbReference type="EMBL" id="QOD58595.1"/>
    </source>
</evidence>
<dbReference type="Proteomes" id="UP000516656">
    <property type="component" value="Chromosome 2"/>
</dbReference>
<reference evidence="1" key="1">
    <citation type="journal article" date="2017" name="Genome Announc.">
        <title>Whole-Genome Sequence of Photobacterium damselae subsp. piscicida Strain 91-197, Isolated from Hybrid Striped Bass (Morone sp.) in the United States.</title>
        <authorList>
            <person name="Teru Y."/>
            <person name="Hikima J."/>
            <person name="Kono T."/>
            <person name="Sakai M."/>
            <person name="Takano T."/>
            <person name="Hawke J.P."/>
            <person name="Takeyama H."/>
            <person name="Aoki T."/>
        </authorList>
    </citation>
    <scope>NUCLEOTIDE SEQUENCE</scope>
    <source>
        <strain evidence="1">91-197</strain>
    </source>
</reference>
<protein>
    <recommendedName>
        <fullName evidence="5">Lipoprotein</fullName>
    </recommendedName>
</protein>
<dbReference type="GeneID" id="93399855"/>
<dbReference type="RefSeq" id="WP_044177872.1">
    <property type="nucleotide sequence ID" value="NZ_AP018046.1"/>
</dbReference>
<dbReference type="Proteomes" id="UP000218676">
    <property type="component" value="Chromosome 2"/>
</dbReference>
<dbReference type="EMBL" id="CP061855">
    <property type="protein sequence ID" value="QOD58595.1"/>
    <property type="molecule type" value="Genomic_DNA"/>
</dbReference>
<dbReference type="AlphaFoldDB" id="A0A1Q9GV34"/>
<organism evidence="1 3">
    <name type="scientific">Photobacterium damsela subsp. piscicida</name>
    <name type="common">Pasteurella piscicida</name>
    <dbReference type="NCBI Taxonomy" id="38294"/>
    <lineage>
        <taxon>Bacteria</taxon>
        <taxon>Pseudomonadati</taxon>
        <taxon>Pseudomonadota</taxon>
        <taxon>Gammaproteobacteria</taxon>
        <taxon>Vibrionales</taxon>
        <taxon>Vibrionaceae</taxon>
        <taxon>Photobacterium</taxon>
    </lineage>
</organism>
<evidence type="ECO:0000313" key="1">
    <source>
        <dbReference type="EMBL" id="BAX54899.1"/>
    </source>
</evidence>
<sequence length="96" mass="11010">MKQLYFTIVLLILAGCAETNTSYQLYPDEYVSDVKYDSIYYYGYNHGCDSALDKIGMDGYNYLKDNTFINTDTRYSDGWEAGYQACSSGERNVIEL</sequence>
<evidence type="ECO:0000313" key="3">
    <source>
        <dbReference type="Proteomes" id="UP000218676"/>
    </source>
</evidence>
<reference evidence="3" key="2">
    <citation type="submission" date="2017-05" db="EMBL/GenBank/DDBJ databases">
        <title>Whole genome sequence of fish pathogenic bacteria, Photobacterium damselae subsp. piscicida, strain 91-197, isolated from hybrid striped bass (Morone sp.) in USA.</title>
        <authorList>
            <person name="Teru Y."/>
            <person name="Hikima J."/>
            <person name="Kono T."/>
            <person name="Sakai M."/>
            <person name="Takano T."/>
            <person name="Hawke J.P."/>
            <person name="Takeyama H."/>
            <person name="Aoki T."/>
        </authorList>
    </citation>
    <scope>NUCLEOTIDE SEQUENCE [LARGE SCALE GENOMIC DNA]</scope>
    <source>
        <strain evidence="3">91-197</strain>
    </source>
</reference>